<dbReference type="PANTHER" id="PTHR36851">
    <property type="entry name" value="UNNAMED PRODUCT"/>
    <property type="match status" value="1"/>
</dbReference>
<feature type="domain" description="Glycosyltransferase 2-like" evidence="2">
    <location>
        <begin position="215"/>
        <end position="411"/>
    </location>
</feature>
<name>A0A1G2D2Q9_9BACT</name>
<dbReference type="Proteomes" id="UP000177996">
    <property type="component" value="Unassembled WGS sequence"/>
</dbReference>
<organism evidence="3 4">
    <name type="scientific">Candidatus Lloydbacteria bacterium RIFCSPHIGHO2_02_FULL_50_13</name>
    <dbReference type="NCBI Taxonomy" id="1798661"/>
    <lineage>
        <taxon>Bacteria</taxon>
        <taxon>Candidatus Lloydiibacteriota</taxon>
    </lineage>
</organism>
<reference evidence="3 4" key="1">
    <citation type="journal article" date="2016" name="Nat. Commun.">
        <title>Thousands of microbial genomes shed light on interconnected biogeochemical processes in an aquifer system.</title>
        <authorList>
            <person name="Anantharaman K."/>
            <person name="Brown C.T."/>
            <person name="Hug L.A."/>
            <person name="Sharon I."/>
            <person name="Castelle C.J."/>
            <person name="Probst A.J."/>
            <person name="Thomas B.C."/>
            <person name="Singh A."/>
            <person name="Wilkins M.J."/>
            <person name="Karaoz U."/>
            <person name="Brodie E.L."/>
            <person name="Williams K.H."/>
            <person name="Hubbard S.S."/>
            <person name="Banfield J.F."/>
        </authorList>
    </citation>
    <scope>NUCLEOTIDE SEQUENCE [LARGE SCALE GENOMIC DNA]</scope>
</reference>
<keyword evidence="1" id="KW-0472">Membrane</keyword>
<accession>A0A1G2D2Q9</accession>
<evidence type="ECO:0000313" key="4">
    <source>
        <dbReference type="Proteomes" id="UP000177996"/>
    </source>
</evidence>
<dbReference type="Pfam" id="PF13632">
    <property type="entry name" value="Glyco_trans_2_3"/>
    <property type="match status" value="1"/>
</dbReference>
<dbReference type="STRING" id="1798661.A3D65_06645"/>
<evidence type="ECO:0000256" key="1">
    <source>
        <dbReference type="SAM" id="Phobius"/>
    </source>
</evidence>
<dbReference type="InterPro" id="IPR001173">
    <property type="entry name" value="Glyco_trans_2-like"/>
</dbReference>
<sequence>MEYSQTTYFKVGRAEELTGGDRVLYRALEILPGLLSWGTIFLVILLSIIAPMAAAYFIIAFDLYWFLKTAYLSLHLRHNWKRLKYNLSVDWSAMLRNLKHEHLTHLILLPFYKEGIEVVEQSVRSLIETKYDKKKFILVLAQEESAGLLADAVAKTIEEKYAKAFGQFLVTVHPEGLRGEVAGKGANIAYAIEKSRKLVLDKYHISYDDVIVSAFDIDTVAYPEYFSCVTWHYLTTPDPRKVSFQPVPFYNNNIWHATMLSRIVAGSSTFWQMMQQERPEKLATFSSHSVSFRALHEIGYWQKNVVSEDSRIFWNLFLAHNGDYSVIPISYPVSMDANVALGFWQTVRNIYKQHRRWTYGVENLPYLLFGFIKNKQMPFGVKLRTALVQVEGFWSLATNPIMIFLLGWLPVILGGDKFNKLVLSYNLPILTRDIMLITMLGLIVSSIIFMSFLPNRPKEKGLLAHAGMVVQWILVPFTIVFFGAIPGLDAQTRLMFGRYLGFWVTPKHRSNQ</sequence>
<proteinExistence type="predicted"/>
<feature type="transmembrane region" description="Helical" evidence="1">
    <location>
        <begin position="34"/>
        <end position="67"/>
    </location>
</feature>
<gene>
    <name evidence="3" type="ORF">A3D65_06645</name>
</gene>
<evidence type="ECO:0000313" key="3">
    <source>
        <dbReference type="EMBL" id="OGZ07018.1"/>
    </source>
</evidence>
<evidence type="ECO:0000259" key="2">
    <source>
        <dbReference type="Pfam" id="PF13632"/>
    </source>
</evidence>
<dbReference type="AlphaFoldDB" id="A0A1G2D2Q9"/>
<keyword evidence="1" id="KW-1133">Transmembrane helix</keyword>
<dbReference type="PANTHER" id="PTHR36851:SF1">
    <property type="entry name" value="GLYCO_TRANS_2-LIKE DOMAIN-CONTAINING PROTEIN"/>
    <property type="match status" value="1"/>
</dbReference>
<dbReference type="EMBL" id="MHLL01000072">
    <property type="protein sequence ID" value="OGZ07018.1"/>
    <property type="molecule type" value="Genomic_DNA"/>
</dbReference>
<feature type="transmembrane region" description="Helical" evidence="1">
    <location>
        <begin position="434"/>
        <end position="453"/>
    </location>
</feature>
<dbReference type="Gene3D" id="3.90.550.10">
    <property type="entry name" value="Spore Coat Polysaccharide Biosynthesis Protein SpsA, Chain A"/>
    <property type="match status" value="1"/>
</dbReference>
<dbReference type="InterPro" id="IPR029044">
    <property type="entry name" value="Nucleotide-diphossugar_trans"/>
</dbReference>
<comment type="caution">
    <text evidence="3">The sequence shown here is derived from an EMBL/GenBank/DDBJ whole genome shotgun (WGS) entry which is preliminary data.</text>
</comment>
<feature type="transmembrane region" description="Helical" evidence="1">
    <location>
        <begin position="462"/>
        <end position="485"/>
    </location>
</feature>
<feature type="transmembrane region" description="Helical" evidence="1">
    <location>
        <begin position="392"/>
        <end position="414"/>
    </location>
</feature>
<dbReference type="SUPFAM" id="SSF53448">
    <property type="entry name" value="Nucleotide-diphospho-sugar transferases"/>
    <property type="match status" value="1"/>
</dbReference>
<protein>
    <recommendedName>
        <fullName evidence="2">Glycosyltransferase 2-like domain-containing protein</fullName>
    </recommendedName>
</protein>
<keyword evidence="1" id="KW-0812">Transmembrane</keyword>